<proteinExistence type="predicted"/>
<keyword evidence="1" id="KW-0812">Transmembrane</keyword>
<dbReference type="RefSeq" id="WP_021790172.1">
    <property type="nucleotide sequence ID" value="NZ_LT671858.1"/>
</dbReference>
<sequence length="222" mass="24664">MPKPKNEPLFEEPEFSEEQFLRYEKDRAKSTIVVFLLAIGSGLLEGYLQIKGLGELSILLFIVLFIGLFKILGILRIKLPVKGSHKFYMLMVFLLASILFWSIALNPPVSINTSPDLSLQISHNGVWVAVNQTNGEYVLTSGPNNYSLRDLISFNANVSFVKTSALVSGAASPSTIISQHYKDKAIYLNLKDLGYLASVKLVTELHSGSKYYNVTQQVAFAQ</sequence>
<name>A0A1N5W1Z5_9ARCH</name>
<dbReference type="EMBL" id="LT671858">
    <property type="protein sequence ID" value="SIM78337.1"/>
    <property type="molecule type" value="Genomic_DNA"/>
</dbReference>
<feature type="transmembrane region" description="Helical" evidence="1">
    <location>
        <begin position="87"/>
        <end position="105"/>
    </location>
</feature>
<feature type="transmembrane region" description="Helical" evidence="1">
    <location>
        <begin position="32"/>
        <end position="50"/>
    </location>
</feature>
<reference evidence="2 3" key="1">
    <citation type="submission" date="2016-04" db="EMBL/GenBank/DDBJ databases">
        <authorList>
            <person name="Evans L.H."/>
            <person name="Alamgir A."/>
            <person name="Owens N."/>
            <person name="Weber N.D."/>
            <person name="Virtaneva K."/>
            <person name="Barbian K."/>
            <person name="Babar A."/>
            <person name="Rosenke K."/>
        </authorList>
    </citation>
    <scope>NUCLEOTIDE SEQUENCE [LARGE SCALE GENOMIC DNA]</scope>
    <source>
        <strain evidence="3">S5(T) (JCM 30642 \VKM B-2941)</strain>
    </source>
</reference>
<accession>A0A1N5W1Z5</accession>
<keyword evidence="1" id="KW-0472">Membrane</keyword>
<protein>
    <submittedName>
        <fullName evidence="2">Multipass membrane protein</fullName>
    </submittedName>
</protein>
<dbReference type="Proteomes" id="UP000195607">
    <property type="component" value="Chromosome I"/>
</dbReference>
<evidence type="ECO:0000313" key="3">
    <source>
        <dbReference type="Proteomes" id="UP000195607"/>
    </source>
</evidence>
<organism evidence="2 3">
    <name type="scientific">Cuniculiplasma divulgatum</name>
    <dbReference type="NCBI Taxonomy" id="1673428"/>
    <lineage>
        <taxon>Archaea</taxon>
        <taxon>Methanobacteriati</taxon>
        <taxon>Thermoplasmatota</taxon>
        <taxon>Thermoplasmata</taxon>
        <taxon>Thermoplasmatales</taxon>
        <taxon>Cuniculiplasmataceae</taxon>
        <taxon>Cuniculiplasma</taxon>
    </lineage>
</organism>
<dbReference type="AlphaFoldDB" id="A0A1N5W1Z5"/>
<gene>
    <name evidence="2" type="ORF">CSP5_1587</name>
</gene>
<feature type="transmembrane region" description="Helical" evidence="1">
    <location>
        <begin position="56"/>
        <end position="75"/>
    </location>
</feature>
<evidence type="ECO:0000256" key="1">
    <source>
        <dbReference type="SAM" id="Phobius"/>
    </source>
</evidence>
<evidence type="ECO:0000313" key="2">
    <source>
        <dbReference type="EMBL" id="SIM78337.1"/>
    </source>
</evidence>
<dbReference type="GeneID" id="41588828"/>
<keyword evidence="1" id="KW-1133">Transmembrane helix</keyword>